<reference evidence="8 9" key="1">
    <citation type="submission" date="2019-03" db="EMBL/GenBank/DDBJ databases">
        <title>Draft genome sequences of novel Actinobacteria.</title>
        <authorList>
            <person name="Sahin N."/>
            <person name="Ay H."/>
            <person name="Saygin H."/>
        </authorList>
    </citation>
    <scope>NUCLEOTIDE SEQUENCE [LARGE SCALE GENOMIC DNA]</scope>
    <source>
        <strain evidence="8 9">KC310</strain>
    </source>
</reference>
<evidence type="ECO:0000256" key="4">
    <source>
        <dbReference type="ARBA" id="ARBA00022741"/>
    </source>
</evidence>
<dbReference type="PROSITE" id="PS50011">
    <property type="entry name" value="PROTEIN_KINASE_DOM"/>
    <property type="match status" value="1"/>
</dbReference>
<evidence type="ECO:0000256" key="2">
    <source>
        <dbReference type="ARBA" id="ARBA00022527"/>
    </source>
</evidence>
<evidence type="ECO:0000256" key="3">
    <source>
        <dbReference type="ARBA" id="ARBA00022679"/>
    </source>
</evidence>
<feature type="domain" description="Protein kinase" evidence="7">
    <location>
        <begin position="9"/>
        <end position="184"/>
    </location>
</feature>
<evidence type="ECO:0000256" key="5">
    <source>
        <dbReference type="ARBA" id="ARBA00022777"/>
    </source>
</evidence>
<keyword evidence="9" id="KW-1185">Reference proteome</keyword>
<dbReference type="GO" id="GO:0005524">
    <property type="term" value="F:ATP binding"/>
    <property type="evidence" value="ECO:0007669"/>
    <property type="project" value="UniProtKB-KW"/>
</dbReference>
<evidence type="ECO:0000256" key="6">
    <source>
        <dbReference type="ARBA" id="ARBA00022840"/>
    </source>
</evidence>
<dbReference type="Gene3D" id="3.30.200.20">
    <property type="entry name" value="Phosphorylase Kinase, domain 1"/>
    <property type="match status" value="1"/>
</dbReference>
<dbReference type="SUPFAM" id="SSF56112">
    <property type="entry name" value="Protein kinase-like (PK-like)"/>
    <property type="match status" value="1"/>
</dbReference>
<keyword evidence="3" id="KW-0808">Transferase</keyword>
<dbReference type="InterPro" id="IPR000719">
    <property type="entry name" value="Prot_kinase_dom"/>
</dbReference>
<keyword evidence="5 8" id="KW-0418">Kinase</keyword>
<keyword evidence="6" id="KW-0067">ATP-binding</keyword>
<evidence type="ECO:0000256" key="1">
    <source>
        <dbReference type="ARBA" id="ARBA00012513"/>
    </source>
</evidence>
<sequence length="184" mass="19245">MTTLLNERYRLTVPLDAGANTTVWRARDEVLHRDVTVRALGERDLPGALAAARLRHPSVAAVHDVFTVDGRSWLVAELPEGRTLGRLVAERGPLPAERVAALGADLLEALVAGHALGALHGSVQPDHVVEPGSGRWVLTGFGTGNADPAFTAPECRAANAVPVPVSDLWSLAATLLAATGAPLP</sequence>
<comment type="caution">
    <text evidence="8">The sequence shown here is derived from an EMBL/GenBank/DDBJ whole genome shotgun (WGS) entry which is preliminary data.</text>
</comment>
<name>A0A4R4TXB2_9ACTN</name>
<evidence type="ECO:0000259" key="7">
    <source>
        <dbReference type="PROSITE" id="PS50011"/>
    </source>
</evidence>
<keyword evidence="4" id="KW-0547">Nucleotide-binding</keyword>
<gene>
    <name evidence="8" type="ORF">E1292_50080</name>
</gene>
<proteinExistence type="predicted"/>
<feature type="non-terminal residue" evidence="8">
    <location>
        <position position="184"/>
    </location>
</feature>
<dbReference type="Gene3D" id="1.10.510.10">
    <property type="entry name" value="Transferase(Phosphotransferase) domain 1"/>
    <property type="match status" value="1"/>
</dbReference>
<organism evidence="8 9">
    <name type="scientific">Nonomuraea deserti</name>
    <dbReference type="NCBI Taxonomy" id="1848322"/>
    <lineage>
        <taxon>Bacteria</taxon>
        <taxon>Bacillati</taxon>
        <taxon>Actinomycetota</taxon>
        <taxon>Actinomycetes</taxon>
        <taxon>Streptosporangiales</taxon>
        <taxon>Streptosporangiaceae</taxon>
        <taxon>Nonomuraea</taxon>
    </lineage>
</organism>
<dbReference type="AlphaFoldDB" id="A0A4R4TXB2"/>
<dbReference type="GO" id="GO:0004674">
    <property type="term" value="F:protein serine/threonine kinase activity"/>
    <property type="evidence" value="ECO:0007669"/>
    <property type="project" value="UniProtKB-KW"/>
</dbReference>
<dbReference type="EC" id="2.7.11.1" evidence="1"/>
<accession>A0A4R4TXB2</accession>
<dbReference type="EMBL" id="SMKO01000377">
    <property type="protein sequence ID" value="TDC82980.1"/>
    <property type="molecule type" value="Genomic_DNA"/>
</dbReference>
<dbReference type="PANTHER" id="PTHR43289:SF6">
    <property type="entry name" value="SERINE_THREONINE-PROTEIN KINASE NEKL-3"/>
    <property type="match status" value="1"/>
</dbReference>
<dbReference type="InterPro" id="IPR011009">
    <property type="entry name" value="Kinase-like_dom_sf"/>
</dbReference>
<protein>
    <recommendedName>
        <fullName evidence="1">non-specific serine/threonine protein kinase</fullName>
        <ecNumber evidence="1">2.7.11.1</ecNumber>
    </recommendedName>
</protein>
<dbReference type="Proteomes" id="UP000295258">
    <property type="component" value="Unassembled WGS sequence"/>
</dbReference>
<evidence type="ECO:0000313" key="9">
    <source>
        <dbReference type="Proteomes" id="UP000295258"/>
    </source>
</evidence>
<keyword evidence="2 8" id="KW-0723">Serine/threonine-protein kinase</keyword>
<evidence type="ECO:0000313" key="8">
    <source>
        <dbReference type="EMBL" id="TDC82980.1"/>
    </source>
</evidence>
<dbReference type="PANTHER" id="PTHR43289">
    <property type="entry name" value="MITOGEN-ACTIVATED PROTEIN KINASE KINASE KINASE 20-RELATED"/>
    <property type="match status" value="1"/>
</dbReference>